<reference evidence="3 4" key="1">
    <citation type="submission" date="2019-03" db="EMBL/GenBank/DDBJ databases">
        <title>Whole genome sequence of a novel Rubrobacter taiwanensis strain, isolated from Yellowstone National Park.</title>
        <authorList>
            <person name="Freed S."/>
            <person name="Ramaley R.F."/>
            <person name="Kyndt J.A."/>
        </authorList>
    </citation>
    <scope>NUCLEOTIDE SEQUENCE [LARGE SCALE GENOMIC DNA]</scope>
    <source>
        <strain evidence="3 4">Yellowstone</strain>
    </source>
</reference>
<keyword evidence="4" id="KW-1185">Reference proteome</keyword>
<dbReference type="AlphaFoldDB" id="A0A4R1BEZ3"/>
<feature type="transmembrane region" description="Helical" evidence="1">
    <location>
        <begin position="97"/>
        <end position="118"/>
    </location>
</feature>
<dbReference type="PANTHER" id="PTHR10151:SF120">
    <property type="entry name" value="BIS(5'-ADENOSYL)-TRIPHOSPHATASE"/>
    <property type="match status" value="1"/>
</dbReference>
<evidence type="ECO:0000313" key="4">
    <source>
        <dbReference type="Proteomes" id="UP000295244"/>
    </source>
</evidence>
<evidence type="ECO:0000256" key="1">
    <source>
        <dbReference type="SAM" id="Phobius"/>
    </source>
</evidence>
<accession>A0A4R1BEZ3</accession>
<evidence type="ECO:0000259" key="2">
    <source>
        <dbReference type="Pfam" id="PF00884"/>
    </source>
</evidence>
<dbReference type="InterPro" id="IPR017850">
    <property type="entry name" value="Alkaline_phosphatase_core_sf"/>
</dbReference>
<dbReference type="InterPro" id="IPR000917">
    <property type="entry name" value="Sulfatase_N"/>
</dbReference>
<dbReference type="EMBL" id="SKBU01000023">
    <property type="protein sequence ID" value="TCJ15588.1"/>
    <property type="molecule type" value="Genomic_DNA"/>
</dbReference>
<feature type="domain" description="Sulfatase N-terminal" evidence="2">
    <location>
        <begin position="220"/>
        <end position="462"/>
    </location>
</feature>
<sequence length="483" mass="53815">MRPASGFEIVAARVWNVLNEGKSFHPVFVLGTFLLLHVPELGSAEFWARALPALAVASPLVALFVYYDFPLRLRWTLWAYLAAFLLLFRFADLAALVLALGLYIFFTVFFWGTLYYHLRTGAPRTNFLRFWRLVLENPDSTSGNFLEQVPKALISLFTLQYLVSEPLTWGRAGLALGFTAALATASYVLHRRFFDWKPVYPAEPTRDVNRGRPLARRVIVVVIDGCRLDRFHQARKPYLERMMASGTVYTTVETVYPARTVVCFSSMLTGAPPEAHGISSNLVLKLGLRVESVFDALRRAGRKGRLVGIAHLIDAFGDDVASVTSVAHNDRIDQNLIAAAKRELEEQDPDLLVLQLLAVDQNGHVRGTYYPEYVERIEITDRLIEGFMRWCEERGYLDGETAVILMADHGQGIGIGAHGHLSEGERYVPFALWGAGIAPGRVVEEPASILDLAPTICYLLGVEPPDGSVGRVLKDALAGERVR</sequence>
<dbReference type="PANTHER" id="PTHR10151">
    <property type="entry name" value="ECTONUCLEOTIDE PYROPHOSPHATASE/PHOSPHODIESTERASE"/>
    <property type="match status" value="1"/>
</dbReference>
<evidence type="ECO:0000313" key="3">
    <source>
        <dbReference type="EMBL" id="TCJ15588.1"/>
    </source>
</evidence>
<dbReference type="GO" id="GO:0016787">
    <property type="term" value="F:hydrolase activity"/>
    <property type="evidence" value="ECO:0007669"/>
    <property type="project" value="UniProtKB-ARBA"/>
</dbReference>
<keyword evidence="1" id="KW-1133">Transmembrane helix</keyword>
<proteinExistence type="predicted"/>
<dbReference type="SUPFAM" id="SSF53649">
    <property type="entry name" value="Alkaline phosphatase-like"/>
    <property type="match status" value="1"/>
</dbReference>
<keyword evidence="1" id="KW-0472">Membrane</keyword>
<feature type="transmembrane region" description="Helical" evidence="1">
    <location>
        <begin position="46"/>
        <end position="67"/>
    </location>
</feature>
<feature type="transmembrane region" description="Helical" evidence="1">
    <location>
        <begin position="169"/>
        <end position="189"/>
    </location>
</feature>
<protein>
    <submittedName>
        <fullName evidence="3">Alkaline phosphatase family protein</fullName>
    </submittedName>
</protein>
<keyword evidence="1" id="KW-0812">Transmembrane</keyword>
<gene>
    <name evidence="3" type="ORF">E0L93_12230</name>
</gene>
<feature type="transmembrane region" description="Helical" evidence="1">
    <location>
        <begin position="73"/>
        <end position="90"/>
    </location>
</feature>
<organism evidence="3 4">
    <name type="scientific">Rubrobacter taiwanensis</name>
    <dbReference type="NCBI Taxonomy" id="185139"/>
    <lineage>
        <taxon>Bacteria</taxon>
        <taxon>Bacillati</taxon>
        <taxon>Actinomycetota</taxon>
        <taxon>Rubrobacteria</taxon>
        <taxon>Rubrobacterales</taxon>
        <taxon>Rubrobacteraceae</taxon>
        <taxon>Rubrobacter</taxon>
    </lineage>
</organism>
<dbReference type="Proteomes" id="UP000295244">
    <property type="component" value="Unassembled WGS sequence"/>
</dbReference>
<name>A0A4R1BEZ3_9ACTN</name>
<dbReference type="Pfam" id="PF00884">
    <property type="entry name" value="Sulfatase"/>
    <property type="match status" value="1"/>
</dbReference>
<dbReference type="OrthoDB" id="1956004at2"/>
<dbReference type="RefSeq" id="WP_132692335.1">
    <property type="nucleotide sequence ID" value="NZ_SKBU01000023.1"/>
</dbReference>
<comment type="caution">
    <text evidence="3">The sequence shown here is derived from an EMBL/GenBank/DDBJ whole genome shotgun (WGS) entry which is preliminary data.</text>
</comment>
<dbReference type="Gene3D" id="3.40.720.10">
    <property type="entry name" value="Alkaline Phosphatase, subunit A"/>
    <property type="match status" value="2"/>
</dbReference>